<feature type="non-terminal residue" evidence="2">
    <location>
        <position position="53"/>
    </location>
</feature>
<dbReference type="EMBL" id="LXQA010042368">
    <property type="protein sequence ID" value="MCI00151.1"/>
    <property type="molecule type" value="Genomic_DNA"/>
</dbReference>
<feature type="compositionally biased region" description="Polar residues" evidence="1">
    <location>
        <begin position="28"/>
        <end position="53"/>
    </location>
</feature>
<sequence length="53" mass="5589">MGQLEMLQMEGDTKGSAKGDTSAKKDVQQGSNPQLAHQGSFSQGVSYTNSQVT</sequence>
<dbReference type="AlphaFoldDB" id="A0A392NJY6"/>
<keyword evidence="3" id="KW-1185">Reference proteome</keyword>
<evidence type="ECO:0000256" key="1">
    <source>
        <dbReference type="SAM" id="MobiDB-lite"/>
    </source>
</evidence>
<name>A0A392NJY6_9FABA</name>
<protein>
    <submittedName>
        <fullName evidence="2">Nuclear transcription factor Y subunit B-10-like</fullName>
    </submittedName>
</protein>
<organism evidence="2 3">
    <name type="scientific">Trifolium medium</name>
    <dbReference type="NCBI Taxonomy" id="97028"/>
    <lineage>
        <taxon>Eukaryota</taxon>
        <taxon>Viridiplantae</taxon>
        <taxon>Streptophyta</taxon>
        <taxon>Embryophyta</taxon>
        <taxon>Tracheophyta</taxon>
        <taxon>Spermatophyta</taxon>
        <taxon>Magnoliopsida</taxon>
        <taxon>eudicotyledons</taxon>
        <taxon>Gunneridae</taxon>
        <taxon>Pentapetalae</taxon>
        <taxon>rosids</taxon>
        <taxon>fabids</taxon>
        <taxon>Fabales</taxon>
        <taxon>Fabaceae</taxon>
        <taxon>Papilionoideae</taxon>
        <taxon>50 kb inversion clade</taxon>
        <taxon>NPAAA clade</taxon>
        <taxon>Hologalegina</taxon>
        <taxon>IRL clade</taxon>
        <taxon>Trifolieae</taxon>
        <taxon>Trifolium</taxon>
    </lineage>
</organism>
<comment type="caution">
    <text evidence="2">The sequence shown here is derived from an EMBL/GenBank/DDBJ whole genome shotgun (WGS) entry which is preliminary data.</text>
</comment>
<gene>
    <name evidence="2" type="ORF">A2U01_0021168</name>
</gene>
<evidence type="ECO:0000313" key="3">
    <source>
        <dbReference type="Proteomes" id="UP000265520"/>
    </source>
</evidence>
<dbReference type="Proteomes" id="UP000265520">
    <property type="component" value="Unassembled WGS sequence"/>
</dbReference>
<proteinExistence type="predicted"/>
<reference evidence="2 3" key="1">
    <citation type="journal article" date="2018" name="Front. Plant Sci.">
        <title>Red Clover (Trifolium pratense) and Zigzag Clover (T. medium) - A Picture of Genomic Similarities and Differences.</title>
        <authorList>
            <person name="Dluhosova J."/>
            <person name="Istvanek J."/>
            <person name="Nedelnik J."/>
            <person name="Repkova J."/>
        </authorList>
    </citation>
    <scope>NUCLEOTIDE SEQUENCE [LARGE SCALE GENOMIC DNA]</scope>
    <source>
        <strain evidence="3">cv. 10/8</strain>
        <tissue evidence="2">Leaf</tissue>
    </source>
</reference>
<evidence type="ECO:0000313" key="2">
    <source>
        <dbReference type="EMBL" id="MCI00151.1"/>
    </source>
</evidence>
<feature type="region of interest" description="Disordered" evidence="1">
    <location>
        <begin position="1"/>
        <end position="53"/>
    </location>
</feature>
<accession>A0A392NJY6</accession>
<feature type="compositionally biased region" description="Basic and acidic residues" evidence="1">
    <location>
        <begin position="11"/>
        <end position="27"/>
    </location>
</feature>